<dbReference type="Gene3D" id="3.30.930.10">
    <property type="entry name" value="Bira Bifunctional Protein, Domain 2"/>
    <property type="match status" value="1"/>
</dbReference>
<dbReference type="InterPro" id="IPR006195">
    <property type="entry name" value="aa-tRNA-synth_II"/>
</dbReference>
<dbReference type="FunFam" id="3.30.930.10:FF:000001">
    <property type="entry name" value="Lysine--tRNA ligase"/>
    <property type="match status" value="1"/>
</dbReference>
<dbReference type="InterPro" id="IPR004365">
    <property type="entry name" value="NA-bd_OB_tRNA"/>
</dbReference>
<dbReference type="InterPro" id="IPR018149">
    <property type="entry name" value="Lys-tRNA-synth_II_C"/>
</dbReference>
<dbReference type="Gene3D" id="2.40.50.140">
    <property type="entry name" value="Nucleic acid-binding proteins"/>
    <property type="match status" value="1"/>
</dbReference>
<dbReference type="PANTHER" id="PTHR42918">
    <property type="entry name" value="LYSYL-TRNA SYNTHETASE"/>
    <property type="match status" value="1"/>
</dbReference>
<keyword evidence="6 13" id="KW-0479">Metal-binding</keyword>
<evidence type="ECO:0000256" key="4">
    <source>
        <dbReference type="ARBA" id="ARBA00022490"/>
    </source>
</evidence>
<dbReference type="PATRIC" id="fig|1403945.3.peg.644"/>
<evidence type="ECO:0000256" key="3">
    <source>
        <dbReference type="ARBA" id="ARBA00011738"/>
    </source>
</evidence>
<evidence type="ECO:0000256" key="6">
    <source>
        <dbReference type="ARBA" id="ARBA00022723"/>
    </source>
</evidence>
<comment type="catalytic activity">
    <reaction evidence="12 13 14">
        <text>tRNA(Lys) + L-lysine + ATP = L-lysyl-tRNA(Lys) + AMP + diphosphate</text>
        <dbReference type="Rhea" id="RHEA:20792"/>
        <dbReference type="Rhea" id="RHEA-COMP:9696"/>
        <dbReference type="Rhea" id="RHEA-COMP:9697"/>
        <dbReference type="ChEBI" id="CHEBI:30616"/>
        <dbReference type="ChEBI" id="CHEBI:32551"/>
        <dbReference type="ChEBI" id="CHEBI:33019"/>
        <dbReference type="ChEBI" id="CHEBI:78442"/>
        <dbReference type="ChEBI" id="CHEBI:78529"/>
        <dbReference type="ChEBI" id="CHEBI:456215"/>
        <dbReference type="EC" id="6.1.1.6"/>
    </reaction>
</comment>
<name>W1TZ44_9FIRM</name>
<dbReference type="AlphaFoldDB" id="W1TZ44"/>
<evidence type="ECO:0000256" key="10">
    <source>
        <dbReference type="ARBA" id="ARBA00022917"/>
    </source>
</evidence>
<dbReference type="PANTHER" id="PTHR42918:SF15">
    <property type="entry name" value="LYSINE--TRNA LIGASE, CHLOROPLASTIC_MITOCHONDRIAL"/>
    <property type="match status" value="1"/>
</dbReference>
<feature type="binding site" evidence="13">
    <location>
        <position position="425"/>
    </location>
    <ligand>
        <name>Mg(2+)</name>
        <dbReference type="ChEBI" id="CHEBI:18420"/>
        <label>2</label>
    </ligand>
</feature>
<evidence type="ECO:0000313" key="17">
    <source>
        <dbReference type="EMBL" id="ETI86615.1"/>
    </source>
</evidence>
<keyword evidence="8 13" id="KW-0067">ATP-binding</keyword>
<dbReference type="PROSITE" id="PS50862">
    <property type="entry name" value="AA_TRNA_LIGASE_II"/>
    <property type="match status" value="1"/>
</dbReference>
<accession>W1TZ44</accession>
<dbReference type="InterPro" id="IPR004364">
    <property type="entry name" value="Aa-tRNA-synt_II"/>
</dbReference>
<dbReference type="InterPro" id="IPR044136">
    <property type="entry name" value="Lys-tRNA-ligase_II_N"/>
</dbReference>
<evidence type="ECO:0000256" key="8">
    <source>
        <dbReference type="ARBA" id="ARBA00022840"/>
    </source>
</evidence>
<feature type="binding site" evidence="13">
    <location>
        <position position="418"/>
    </location>
    <ligand>
        <name>Mg(2+)</name>
        <dbReference type="ChEBI" id="CHEBI:18420"/>
        <label>1</label>
    </ligand>
</feature>
<dbReference type="Pfam" id="PF00152">
    <property type="entry name" value="tRNA-synt_2"/>
    <property type="match status" value="1"/>
</dbReference>
<dbReference type="InterPro" id="IPR045864">
    <property type="entry name" value="aa-tRNA-synth_II/BPL/LPL"/>
</dbReference>
<dbReference type="PIRSF" id="PIRSF039101">
    <property type="entry name" value="LysRS2"/>
    <property type="match status" value="1"/>
</dbReference>
<dbReference type="GO" id="GO:0000049">
    <property type="term" value="F:tRNA binding"/>
    <property type="evidence" value="ECO:0007669"/>
    <property type="project" value="TreeGrafter"/>
</dbReference>
<sequence length="526" mass="60730">MGNAQNEQANVQNEHISELEQLREGESEQMQIRREKLQKIYDLGLTPFGQKFDWTHHNQQIIDEFADLEDQQVAIAGRIMAIRDHGKTAFLNLRDFTGDIQVYLRQDEISELEYQLFQLLDIGDIVGINGKVFKTHKGEITVRVEKLTLLSKGLRPLPNKWQGLKDPEIRYRQRYVDLIMNPQVRDTFKKRSQIINCIREWLTDHGFMEVETPMMQTIYGGAAARPFITHHNAHNMDVYMRISPELYLKRLVVGGFERVFEINRNFRNEGIDNRHNPEFTMLETYQAYGNFEDAIYQTEQIVSYCAQQVLGTMKINYQGTEIDLTPPWNRMTMPEAVKKFSGEDFDQVETIEEARAIADRLGAEYTEHDGIGKILNACFEEVAEEKLIQPTFIFGHPLEISPLAKQNKENPSITDRFEAFIFGRELANGYSELNDPIDQRGRFEQQMREFELGDDEAHQMDEDFVAALEYGLPPTGGLGIGIDRMIMFLTDAASIRDVILFPLMRPEEGRAGRGDNAEEASENEEK</sequence>
<dbReference type="InterPro" id="IPR002313">
    <property type="entry name" value="Lys-tRNA-ligase_II"/>
</dbReference>
<comment type="caution">
    <text evidence="17">The sequence shown here is derived from an EMBL/GenBank/DDBJ whole genome shotgun (WGS) entry which is preliminary data.</text>
</comment>
<keyword evidence="9 13" id="KW-0460">Magnesium</keyword>
<feature type="compositionally biased region" description="Basic and acidic residues" evidence="15">
    <location>
        <begin position="507"/>
        <end position="516"/>
    </location>
</feature>
<keyword evidence="7 13" id="KW-0547">Nucleotide-binding</keyword>
<dbReference type="NCBIfam" id="TIGR00499">
    <property type="entry name" value="lysS_bact"/>
    <property type="match status" value="1"/>
</dbReference>
<comment type="subunit">
    <text evidence="3 13">Homodimer.</text>
</comment>
<dbReference type="PRINTS" id="PR00982">
    <property type="entry name" value="TRNASYNTHLYS"/>
</dbReference>
<evidence type="ECO:0000256" key="1">
    <source>
        <dbReference type="ARBA" id="ARBA00004496"/>
    </source>
</evidence>
<dbReference type="GO" id="GO:0005524">
    <property type="term" value="F:ATP binding"/>
    <property type="evidence" value="ECO:0007669"/>
    <property type="project" value="UniProtKB-UniRule"/>
</dbReference>
<dbReference type="HAMAP" id="MF_00252">
    <property type="entry name" value="Lys_tRNA_synth_class2"/>
    <property type="match status" value="1"/>
</dbReference>
<feature type="region of interest" description="Disordered" evidence="15">
    <location>
        <begin position="507"/>
        <end position="526"/>
    </location>
</feature>
<evidence type="ECO:0000313" key="18">
    <source>
        <dbReference type="Proteomes" id="UP000018840"/>
    </source>
</evidence>
<comment type="subcellular location">
    <subcellularLocation>
        <location evidence="1 13">Cytoplasm</location>
    </subcellularLocation>
</comment>
<dbReference type="GO" id="GO:0000287">
    <property type="term" value="F:magnesium ion binding"/>
    <property type="evidence" value="ECO:0007669"/>
    <property type="project" value="UniProtKB-UniRule"/>
</dbReference>
<organism evidence="17 18">
    <name type="scientific">Negativicoccus succinicivorans DORA_17_25</name>
    <dbReference type="NCBI Taxonomy" id="1403945"/>
    <lineage>
        <taxon>Bacteria</taxon>
        <taxon>Bacillati</taxon>
        <taxon>Bacillota</taxon>
        <taxon>Negativicutes</taxon>
        <taxon>Veillonellales</taxon>
        <taxon>Veillonellaceae</taxon>
        <taxon>Negativicoccus</taxon>
    </lineage>
</organism>
<feature type="binding site" evidence="13">
    <location>
        <position position="425"/>
    </location>
    <ligand>
        <name>Mg(2+)</name>
        <dbReference type="ChEBI" id="CHEBI:18420"/>
        <label>1</label>
    </ligand>
</feature>
<dbReference type="EMBL" id="AZMC01000291">
    <property type="protein sequence ID" value="ETI86615.1"/>
    <property type="molecule type" value="Genomic_DNA"/>
</dbReference>
<dbReference type="InterPro" id="IPR034762">
    <property type="entry name" value="Lys-tRNA-ligase_II_bac/euk"/>
</dbReference>
<evidence type="ECO:0000256" key="2">
    <source>
        <dbReference type="ARBA" id="ARBA00008226"/>
    </source>
</evidence>
<dbReference type="GO" id="GO:0006430">
    <property type="term" value="P:lysyl-tRNA aminoacylation"/>
    <property type="evidence" value="ECO:0007669"/>
    <property type="project" value="UniProtKB-UniRule"/>
</dbReference>
<evidence type="ECO:0000256" key="15">
    <source>
        <dbReference type="SAM" id="MobiDB-lite"/>
    </source>
</evidence>
<evidence type="ECO:0000256" key="11">
    <source>
        <dbReference type="ARBA" id="ARBA00023146"/>
    </source>
</evidence>
<dbReference type="CDD" id="cd00775">
    <property type="entry name" value="LysRS_core"/>
    <property type="match status" value="1"/>
</dbReference>
<feature type="domain" description="Aminoacyl-transfer RNA synthetases class-II family profile" evidence="16">
    <location>
        <begin position="188"/>
        <end position="506"/>
    </location>
</feature>
<dbReference type="InterPro" id="IPR012340">
    <property type="entry name" value="NA-bd_OB-fold"/>
</dbReference>
<dbReference type="Proteomes" id="UP000018840">
    <property type="component" value="Unassembled WGS sequence"/>
</dbReference>
<comment type="similarity">
    <text evidence="2 13">Belongs to the class-II aminoacyl-tRNA synthetase family.</text>
</comment>
<keyword evidence="11 13" id="KW-0030">Aminoacyl-tRNA synthetase</keyword>
<feature type="compositionally biased region" description="Basic and acidic residues" evidence="15">
    <location>
        <begin position="15"/>
        <end position="27"/>
    </location>
</feature>
<dbReference type="GO" id="GO:0016740">
    <property type="term" value="F:transferase activity"/>
    <property type="evidence" value="ECO:0007669"/>
    <property type="project" value="UniProtKB-ARBA"/>
</dbReference>
<dbReference type="NCBIfam" id="NF001756">
    <property type="entry name" value="PRK00484.1"/>
    <property type="match status" value="1"/>
</dbReference>
<dbReference type="FunFam" id="2.40.50.140:FF:000024">
    <property type="entry name" value="Lysine--tRNA ligase"/>
    <property type="match status" value="1"/>
</dbReference>
<dbReference type="CDD" id="cd04322">
    <property type="entry name" value="LysRS_N"/>
    <property type="match status" value="1"/>
</dbReference>
<keyword evidence="4 13" id="KW-0963">Cytoplasm</keyword>
<evidence type="ECO:0000256" key="13">
    <source>
        <dbReference type="HAMAP-Rule" id="MF_00252"/>
    </source>
</evidence>
<dbReference type="Pfam" id="PF01336">
    <property type="entry name" value="tRNA_anti-codon"/>
    <property type="match status" value="1"/>
</dbReference>
<evidence type="ECO:0000256" key="7">
    <source>
        <dbReference type="ARBA" id="ARBA00022741"/>
    </source>
</evidence>
<evidence type="ECO:0000256" key="12">
    <source>
        <dbReference type="ARBA" id="ARBA00048573"/>
    </source>
</evidence>
<gene>
    <name evidence="13" type="primary">lysS</name>
    <name evidence="17" type="ORF">Q612_NSC00291G0005</name>
</gene>
<dbReference type="GO" id="GO:0005829">
    <property type="term" value="C:cytosol"/>
    <property type="evidence" value="ECO:0007669"/>
    <property type="project" value="TreeGrafter"/>
</dbReference>
<evidence type="ECO:0000259" key="16">
    <source>
        <dbReference type="PROSITE" id="PS50862"/>
    </source>
</evidence>
<feature type="compositionally biased region" description="Low complexity" evidence="15">
    <location>
        <begin position="1"/>
        <end position="14"/>
    </location>
</feature>
<keyword evidence="5 13" id="KW-0436">Ligase</keyword>
<comment type="cofactor">
    <cofactor evidence="13 14">
        <name>Mg(2+)</name>
        <dbReference type="ChEBI" id="CHEBI:18420"/>
    </cofactor>
    <text evidence="13 14">Binds 3 Mg(2+) ions per subunit.</text>
</comment>
<protein>
    <recommendedName>
        <fullName evidence="13">Lysine--tRNA ligase</fullName>
        <ecNumber evidence="13">6.1.1.6</ecNumber>
    </recommendedName>
    <alternativeName>
        <fullName evidence="13">Lysyl-tRNA synthetase</fullName>
        <shortName evidence="13">LysRS</shortName>
    </alternativeName>
</protein>
<dbReference type="SUPFAM" id="SSF55681">
    <property type="entry name" value="Class II aaRS and biotin synthetases"/>
    <property type="match status" value="1"/>
</dbReference>
<keyword evidence="10 13" id="KW-0648">Protein biosynthesis</keyword>
<dbReference type="EC" id="6.1.1.6" evidence="13"/>
<evidence type="ECO:0000256" key="14">
    <source>
        <dbReference type="RuleBase" id="RU000336"/>
    </source>
</evidence>
<feature type="region of interest" description="Disordered" evidence="15">
    <location>
        <begin position="1"/>
        <end position="27"/>
    </location>
</feature>
<evidence type="ECO:0000256" key="5">
    <source>
        <dbReference type="ARBA" id="ARBA00022598"/>
    </source>
</evidence>
<dbReference type="GO" id="GO:0004824">
    <property type="term" value="F:lysine-tRNA ligase activity"/>
    <property type="evidence" value="ECO:0007669"/>
    <property type="project" value="UniProtKB-UniRule"/>
</dbReference>
<reference evidence="17 18" key="1">
    <citation type="submission" date="2013-12" db="EMBL/GenBank/DDBJ databases">
        <title>A Varibaculum cambriense genome reconstructed from a premature infant gut community with otherwise low bacterial novelty that shifts toward anaerobic metabolism during the third week of life.</title>
        <authorList>
            <person name="Brown C.T."/>
            <person name="Sharon I."/>
            <person name="Thomas B.C."/>
            <person name="Castelle C.J."/>
            <person name="Morowitz M.J."/>
            <person name="Banfield J.F."/>
        </authorList>
    </citation>
    <scope>NUCLEOTIDE SEQUENCE [LARGE SCALE GENOMIC DNA]</scope>
    <source>
        <strain evidence="18">DORA_17_25</strain>
    </source>
</reference>
<dbReference type="SUPFAM" id="SSF50249">
    <property type="entry name" value="Nucleic acid-binding proteins"/>
    <property type="match status" value="1"/>
</dbReference>
<evidence type="ECO:0000256" key="9">
    <source>
        <dbReference type="ARBA" id="ARBA00022842"/>
    </source>
</evidence>
<proteinExistence type="inferred from homology"/>
<feature type="compositionally biased region" description="Acidic residues" evidence="15">
    <location>
        <begin position="517"/>
        <end position="526"/>
    </location>
</feature>
<dbReference type="GO" id="GO:0140096">
    <property type="term" value="F:catalytic activity, acting on a protein"/>
    <property type="evidence" value="ECO:0007669"/>
    <property type="project" value="UniProtKB-ARBA"/>
</dbReference>